<reference evidence="4 5" key="1">
    <citation type="submission" date="2020-01" db="EMBL/GenBank/DDBJ databases">
        <title>Ponticoccus aerotolerans gen. nov., sp. nov., an anaerobic bacterium and proposal of Ponticoccusceae fam. nov., Ponticoccusles ord. nov. and Ponticoccuse classis nov. in the phylum Kiritimatiellaeota.</title>
        <authorList>
            <person name="Zhou L.Y."/>
            <person name="Du Z.J."/>
        </authorList>
    </citation>
    <scope>NUCLEOTIDE SEQUENCE [LARGE SCALE GENOMIC DNA]</scope>
    <source>
        <strain evidence="4 5">S-5007</strain>
    </source>
</reference>
<protein>
    <submittedName>
        <fullName evidence="4">Arylsulfatase</fullName>
        <ecNumber evidence="4">3.1.6.1</ecNumber>
    </submittedName>
</protein>
<dbReference type="GO" id="GO:0005737">
    <property type="term" value="C:cytoplasm"/>
    <property type="evidence" value="ECO:0007669"/>
    <property type="project" value="TreeGrafter"/>
</dbReference>
<accession>A0A6P1MA14</accession>
<sequence>MSRRPNIIFILCDQMRGDCLGSDGNPVIQTPNLDRLAGQGTRFLHAYSAVPSCIPSRAILWSGQSQWHTGVLGMNRDDVIPCDFPHTLAGELTAAGYQTQLVGKGHFEPQRASMGFEQTVLDESGRMPDSDFRQWFSLHAPAGVTPDDHGVGWNSWHACAWHTDEALHPTSWTVSRSIEFLKEHDRGRPFFLNISFARPHSPYDPPARWFSCYERQELPDAFVGDWAQMHDDPETAKKEDAWRGTMSPEQVHRARSGYYGSISFMDEQIGRLLEWMEREIPDELENTWFLFLSDHGDMLGDHNLWRKTYAYEGSARVPFLIAPPKKMQGDVRLVADEVVELRDVMPTVLGMAGVPVPSAVDGRSLIPLLNAPAEDWRTYIHGEHRACYSPEQEMHYVTDGRRKFIWLPRIQREQFFDLEADPGEYEDLIEGANRQGEIQRWRGYLIRELESRRCGWVKNGKLVAPDSEPLVSPFEKHRWTGSD</sequence>
<gene>
    <name evidence="4" type="ORF">GT409_07990</name>
</gene>
<dbReference type="PANTHER" id="PTHR45953:SF1">
    <property type="entry name" value="IDURONATE 2-SULFATASE"/>
    <property type="match status" value="1"/>
</dbReference>
<dbReference type="GO" id="GO:0004065">
    <property type="term" value="F:arylsulfatase activity"/>
    <property type="evidence" value="ECO:0007669"/>
    <property type="project" value="UniProtKB-EC"/>
</dbReference>
<keyword evidence="1" id="KW-0479">Metal-binding</keyword>
<dbReference type="CDD" id="cd16022">
    <property type="entry name" value="sulfatase_like"/>
    <property type="match status" value="1"/>
</dbReference>
<name>A0A6P1MA14_9BACT</name>
<dbReference type="NCBIfam" id="NF010322">
    <property type="entry name" value="PRK13759.1"/>
    <property type="match status" value="1"/>
</dbReference>
<keyword evidence="2 4" id="KW-0378">Hydrolase</keyword>
<evidence type="ECO:0000256" key="1">
    <source>
        <dbReference type="ARBA" id="ARBA00022723"/>
    </source>
</evidence>
<dbReference type="SUPFAM" id="SSF53649">
    <property type="entry name" value="Alkaline phosphatase-like"/>
    <property type="match status" value="1"/>
</dbReference>
<evidence type="ECO:0000313" key="4">
    <source>
        <dbReference type="EMBL" id="QHI69394.1"/>
    </source>
</evidence>
<dbReference type="KEGG" id="taer:GT409_07990"/>
<dbReference type="EMBL" id="CP047593">
    <property type="protein sequence ID" value="QHI69394.1"/>
    <property type="molecule type" value="Genomic_DNA"/>
</dbReference>
<evidence type="ECO:0000259" key="3">
    <source>
        <dbReference type="Pfam" id="PF00884"/>
    </source>
</evidence>
<dbReference type="Proteomes" id="UP000464954">
    <property type="component" value="Chromosome"/>
</dbReference>
<dbReference type="PANTHER" id="PTHR45953">
    <property type="entry name" value="IDURONATE 2-SULFATASE"/>
    <property type="match status" value="1"/>
</dbReference>
<dbReference type="GO" id="GO:0046872">
    <property type="term" value="F:metal ion binding"/>
    <property type="evidence" value="ECO:0007669"/>
    <property type="project" value="UniProtKB-KW"/>
</dbReference>
<proteinExistence type="predicted"/>
<dbReference type="InterPro" id="IPR017850">
    <property type="entry name" value="Alkaline_phosphatase_core_sf"/>
</dbReference>
<feature type="domain" description="Sulfatase N-terminal" evidence="3">
    <location>
        <begin position="5"/>
        <end position="354"/>
    </location>
</feature>
<keyword evidence="5" id="KW-1185">Reference proteome</keyword>
<organism evidence="4 5">
    <name type="scientific">Tichowtungia aerotolerans</name>
    <dbReference type="NCBI Taxonomy" id="2697043"/>
    <lineage>
        <taxon>Bacteria</taxon>
        <taxon>Pseudomonadati</taxon>
        <taxon>Kiritimatiellota</taxon>
        <taxon>Tichowtungiia</taxon>
        <taxon>Tichowtungiales</taxon>
        <taxon>Tichowtungiaceae</taxon>
        <taxon>Tichowtungia</taxon>
    </lineage>
</organism>
<dbReference type="Gene3D" id="3.40.720.10">
    <property type="entry name" value="Alkaline Phosphatase, subunit A"/>
    <property type="match status" value="1"/>
</dbReference>
<evidence type="ECO:0000256" key="2">
    <source>
        <dbReference type="ARBA" id="ARBA00022801"/>
    </source>
</evidence>
<dbReference type="Pfam" id="PF00884">
    <property type="entry name" value="Sulfatase"/>
    <property type="match status" value="1"/>
</dbReference>
<evidence type="ECO:0000313" key="5">
    <source>
        <dbReference type="Proteomes" id="UP000464954"/>
    </source>
</evidence>
<dbReference type="RefSeq" id="WP_160628576.1">
    <property type="nucleotide sequence ID" value="NZ_CP047593.1"/>
</dbReference>
<dbReference type="InterPro" id="IPR000917">
    <property type="entry name" value="Sulfatase_N"/>
</dbReference>
<dbReference type="AlphaFoldDB" id="A0A6P1MA14"/>
<dbReference type="EC" id="3.1.6.1" evidence="4"/>